<evidence type="ECO:0000313" key="2">
    <source>
        <dbReference type="EMBL" id="GAX23073.1"/>
    </source>
</evidence>
<dbReference type="OrthoDB" id="56064at2759"/>
<sequence>MTPNNLASFDSWDYDSTRNDCTEPQTPDPSQSLELIPVTVSGQLYSLEPNLFDKLRRLPWTIPSPTTSFFSRLPRNAAPIQYSLRTAPYLFDILVRYVQSGSLPDLTTLRTADLEELEPLVMLLQFPVLQKHLQLQQWGMRMSSSAPPPIPAWRKESSNSDHEKNGSNENLDSVAIQDGEHSLDTSKAPRHKHAFLQKIRRNSNRPKKDVMTNDDSVTSQLQEIEGNSIDIDSILPDRRKCGDQRKSHSERSLQRRQSKDTTRPTFLRKLRAQSERRMSHAEVCASSDLIN</sequence>
<feature type="region of interest" description="Disordered" evidence="1">
    <location>
        <begin position="272"/>
        <end position="291"/>
    </location>
</feature>
<feature type="region of interest" description="Disordered" evidence="1">
    <location>
        <begin position="1"/>
        <end position="32"/>
    </location>
</feature>
<accession>A0A1Z5K9X9</accession>
<feature type="compositionally biased region" description="Basic and acidic residues" evidence="1">
    <location>
        <begin position="235"/>
        <end position="262"/>
    </location>
</feature>
<dbReference type="EMBL" id="BDSP01000193">
    <property type="protein sequence ID" value="GAX23073.1"/>
    <property type="molecule type" value="Genomic_DNA"/>
</dbReference>
<proteinExistence type="predicted"/>
<evidence type="ECO:0000313" key="3">
    <source>
        <dbReference type="Proteomes" id="UP000198406"/>
    </source>
</evidence>
<dbReference type="AlphaFoldDB" id="A0A1Z5K9X9"/>
<feature type="compositionally biased region" description="Basic and acidic residues" evidence="1">
    <location>
        <begin position="153"/>
        <end position="166"/>
    </location>
</feature>
<feature type="compositionally biased region" description="Polar residues" evidence="1">
    <location>
        <begin position="22"/>
        <end position="32"/>
    </location>
</feature>
<evidence type="ECO:0008006" key="4">
    <source>
        <dbReference type="Google" id="ProtNLM"/>
    </source>
</evidence>
<keyword evidence="3" id="KW-1185">Reference proteome</keyword>
<evidence type="ECO:0000256" key="1">
    <source>
        <dbReference type="SAM" id="MobiDB-lite"/>
    </source>
</evidence>
<protein>
    <recommendedName>
        <fullName evidence="4">BTB domain-containing protein</fullName>
    </recommendedName>
</protein>
<comment type="caution">
    <text evidence="2">The sequence shown here is derived from an EMBL/GenBank/DDBJ whole genome shotgun (WGS) entry which is preliminary data.</text>
</comment>
<name>A0A1Z5K9X9_FISSO</name>
<gene>
    <name evidence="2" type="ORF">FisN_15Hh026</name>
</gene>
<reference evidence="2 3" key="1">
    <citation type="journal article" date="2015" name="Plant Cell">
        <title>Oil accumulation by the oleaginous diatom Fistulifera solaris as revealed by the genome and transcriptome.</title>
        <authorList>
            <person name="Tanaka T."/>
            <person name="Maeda Y."/>
            <person name="Veluchamy A."/>
            <person name="Tanaka M."/>
            <person name="Abida H."/>
            <person name="Marechal E."/>
            <person name="Bowler C."/>
            <person name="Muto M."/>
            <person name="Sunaga Y."/>
            <person name="Tanaka M."/>
            <person name="Yoshino T."/>
            <person name="Taniguchi T."/>
            <person name="Fukuda Y."/>
            <person name="Nemoto M."/>
            <person name="Matsumoto M."/>
            <person name="Wong P.S."/>
            <person name="Aburatani S."/>
            <person name="Fujibuchi W."/>
        </authorList>
    </citation>
    <scope>NUCLEOTIDE SEQUENCE [LARGE SCALE GENOMIC DNA]</scope>
    <source>
        <strain evidence="2 3">JPCC DA0580</strain>
    </source>
</reference>
<feature type="compositionally biased region" description="Basic residues" evidence="1">
    <location>
        <begin position="188"/>
        <end position="205"/>
    </location>
</feature>
<dbReference type="InParanoid" id="A0A1Z5K9X9"/>
<dbReference type="Proteomes" id="UP000198406">
    <property type="component" value="Unassembled WGS sequence"/>
</dbReference>
<feature type="region of interest" description="Disordered" evidence="1">
    <location>
        <begin position="140"/>
        <end position="266"/>
    </location>
</feature>
<organism evidence="2 3">
    <name type="scientific">Fistulifera solaris</name>
    <name type="common">Oleaginous diatom</name>
    <dbReference type="NCBI Taxonomy" id="1519565"/>
    <lineage>
        <taxon>Eukaryota</taxon>
        <taxon>Sar</taxon>
        <taxon>Stramenopiles</taxon>
        <taxon>Ochrophyta</taxon>
        <taxon>Bacillariophyta</taxon>
        <taxon>Bacillariophyceae</taxon>
        <taxon>Bacillariophycidae</taxon>
        <taxon>Naviculales</taxon>
        <taxon>Naviculaceae</taxon>
        <taxon>Fistulifera</taxon>
    </lineage>
</organism>
<feature type="compositionally biased region" description="Polar residues" evidence="1">
    <location>
        <begin position="213"/>
        <end position="222"/>
    </location>
</feature>